<evidence type="ECO:0000259" key="14">
    <source>
        <dbReference type="PROSITE" id="PS51352"/>
    </source>
</evidence>
<evidence type="ECO:0000256" key="9">
    <source>
        <dbReference type="ARBA" id="ARBA00032824"/>
    </source>
</evidence>
<dbReference type="Pfam" id="PF00578">
    <property type="entry name" value="AhpC-TSA"/>
    <property type="match status" value="1"/>
</dbReference>
<evidence type="ECO:0000256" key="10">
    <source>
        <dbReference type="ARBA" id="ARBA00038489"/>
    </source>
</evidence>
<dbReference type="OrthoDB" id="9812811at2"/>
<dbReference type="InterPro" id="IPR000866">
    <property type="entry name" value="AhpC/TSA"/>
</dbReference>
<reference evidence="15 16" key="1">
    <citation type="submission" date="2019-06" db="EMBL/GenBank/DDBJ databases">
        <title>YIM 131921 draft genome.</title>
        <authorList>
            <person name="Jiang L."/>
        </authorList>
    </citation>
    <scope>NUCLEOTIDE SEQUENCE [LARGE SCALE GENOMIC DNA]</scope>
    <source>
        <strain evidence="15 16">YIM 131921</strain>
    </source>
</reference>
<evidence type="ECO:0000256" key="1">
    <source>
        <dbReference type="ARBA" id="ARBA00003330"/>
    </source>
</evidence>
<dbReference type="InterPro" id="IPR024706">
    <property type="entry name" value="Peroxiredoxin_AhpC-typ"/>
</dbReference>
<keyword evidence="4" id="KW-0575">Peroxidase</keyword>
<dbReference type="Gene3D" id="3.40.30.10">
    <property type="entry name" value="Glutaredoxin"/>
    <property type="match status" value="1"/>
</dbReference>
<keyword evidence="6" id="KW-0560">Oxidoreductase</keyword>
<dbReference type="RefSeq" id="WP_139076107.1">
    <property type="nucleotide sequence ID" value="NZ_VDFU01000006.1"/>
</dbReference>
<keyword evidence="16" id="KW-1185">Reference proteome</keyword>
<dbReference type="AlphaFoldDB" id="A0A5C4N0K5"/>
<evidence type="ECO:0000256" key="3">
    <source>
        <dbReference type="ARBA" id="ARBA00013017"/>
    </source>
</evidence>
<keyword evidence="8" id="KW-0676">Redox-active center</keyword>
<proteinExistence type="inferred from homology"/>
<dbReference type="GO" id="GO:0005737">
    <property type="term" value="C:cytoplasm"/>
    <property type="evidence" value="ECO:0007669"/>
    <property type="project" value="TreeGrafter"/>
</dbReference>
<dbReference type="PANTHER" id="PTHR42801">
    <property type="entry name" value="THIOREDOXIN-DEPENDENT PEROXIDE REDUCTASE"/>
    <property type="match status" value="1"/>
</dbReference>
<dbReference type="InterPro" id="IPR036249">
    <property type="entry name" value="Thioredoxin-like_sf"/>
</dbReference>
<dbReference type="Proteomes" id="UP000305887">
    <property type="component" value="Unassembled WGS sequence"/>
</dbReference>
<comment type="subunit">
    <text evidence="2">Monomer.</text>
</comment>
<evidence type="ECO:0000256" key="6">
    <source>
        <dbReference type="ARBA" id="ARBA00023002"/>
    </source>
</evidence>
<dbReference type="PIRSF" id="PIRSF000239">
    <property type="entry name" value="AHPC"/>
    <property type="match status" value="1"/>
</dbReference>
<comment type="similarity">
    <text evidence="10">Belongs to the peroxiredoxin family. BCP/PrxQ subfamily.</text>
</comment>
<comment type="function">
    <text evidence="1">Thiol-specific peroxidase that catalyzes the reduction of hydrogen peroxide and organic hydroperoxides to water and alcohols, respectively. Plays a role in cell protection against oxidative stress by detoxifying peroxides and as sensor of hydrogen peroxide-mediated signaling events.</text>
</comment>
<name>A0A5C4N0K5_9RHOB</name>
<dbReference type="GO" id="GO:0045454">
    <property type="term" value="P:cell redox homeostasis"/>
    <property type="evidence" value="ECO:0007669"/>
    <property type="project" value="TreeGrafter"/>
</dbReference>
<keyword evidence="7" id="KW-1015">Disulfide bond</keyword>
<feature type="active site" description="Cysteine sulfenic acid (-SOH) intermediate; for peroxidase activity" evidence="13">
    <location>
        <position position="45"/>
    </location>
</feature>
<dbReference type="InterPro" id="IPR050924">
    <property type="entry name" value="Peroxiredoxin_BCP/PrxQ"/>
</dbReference>
<dbReference type="EMBL" id="VDFU01000006">
    <property type="protein sequence ID" value="TNC50786.1"/>
    <property type="molecule type" value="Genomic_DNA"/>
</dbReference>
<evidence type="ECO:0000256" key="4">
    <source>
        <dbReference type="ARBA" id="ARBA00022559"/>
    </source>
</evidence>
<evidence type="ECO:0000313" key="15">
    <source>
        <dbReference type="EMBL" id="TNC50786.1"/>
    </source>
</evidence>
<dbReference type="GO" id="GO:0034599">
    <property type="term" value="P:cellular response to oxidative stress"/>
    <property type="evidence" value="ECO:0007669"/>
    <property type="project" value="TreeGrafter"/>
</dbReference>
<evidence type="ECO:0000256" key="11">
    <source>
        <dbReference type="ARBA" id="ARBA00042639"/>
    </source>
</evidence>
<evidence type="ECO:0000256" key="2">
    <source>
        <dbReference type="ARBA" id="ARBA00011245"/>
    </source>
</evidence>
<dbReference type="EC" id="1.11.1.24" evidence="3"/>
<dbReference type="CDD" id="cd03017">
    <property type="entry name" value="PRX_BCP"/>
    <property type="match status" value="1"/>
</dbReference>
<dbReference type="GO" id="GO:0008379">
    <property type="term" value="F:thioredoxin peroxidase activity"/>
    <property type="evidence" value="ECO:0007669"/>
    <property type="project" value="TreeGrafter"/>
</dbReference>
<evidence type="ECO:0000256" key="8">
    <source>
        <dbReference type="ARBA" id="ARBA00023284"/>
    </source>
</evidence>
<evidence type="ECO:0000256" key="13">
    <source>
        <dbReference type="PIRSR" id="PIRSR000239-1"/>
    </source>
</evidence>
<accession>A0A5C4N0K5</accession>
<dbReference type="PANTHER" id="PTHR42801:SF4">
    <property type="entry name" value="AHPC_TSA FAMILY PROTEIN"/>
    <property type="match status" value="1"/>
</dbReference>
<sequence length="158" mass="17018">MSIEPGQPAPDFTLPRDGGEMVSLSALRGQAVVLFFYPADSTSSCTTEAQDFTTLLPQFQAARAQVLGVSSGSVPAKEKFVQKAGLGVPLLADESGEVVRSYGVWQEKSMYGKTYMGIVRTTVLIDRDGFVSHIWSVSRVKGHAQQVLEAARHLQATA</sequence>
<gene>
    <name evidence="15" type="ORF">FHG66_07385</name>
</gene>
<protein>
    <recommendedName>
        <fullName evidence="3">thioredoxin-dependent peroxiredoxin</fullName>
        <ecNumber evidence="3">1.11.1.24</ecNumber>
    </recommendedName>
    <alternativeName>
        <fullName evidence="9">Thioredoxin peroxidase</fullName>
    </alternativeName>
    <alternativeName>
        <fullName evidence="11">Thioredoxin-dependent peroxiredoxin Bcp</fullName>
    </alternativeName>
</protein>
<comment type="caution">
    <text evidence="15">The sequence shown here is derived from an EMBL/GenBank/DDBJ whole genome shotgun (WGS) entry which is preliminary data.</text>
</comment>
<dbReference type="InterPro" id="IPR013766">
    <property type="entry name" value="Thioredoxin_domain"/>
</dbReference>
<dbReference type="PROSITE" id="PS51352">
    <property type="entry name" value="THIOREDOXIN_2"/>
    <property type="match status" value="1"/>
</dbReference>
<organism evidence="15 16">
    <name type="scientific">Rubellimicrobium rubrum</name>
    <dbReference type="NCBI Taxonomy" id="2585369"/>
    <lineage>
        <taxon>Bacteria</taxon>
        <taxon>Pseudomonadati</taxon>
        <taxon>Pseudomonadota</taxon>
        <taxon>Alphaproteobacteria</taxon>
        <taxon>Rhodobacterales</taxon>
        <taxon>Roseobacteraceae</taxon>
        <taxon>Rubellimicrobium</taxon>
    </lineage>
</organism>
<keyword evidence="5" id="KW-0049">Antioxidant</keyword>
<evidence type="ECO:0000313" key="16">
    <source>
        <dbReference type="Proteomes" id="UP000305887"/>
    </source>
</evidence>
<evidence type="ECO:0000256" key="12">
    <source>
        <dbReference type="ARBA" id="ARBA00049091"/>
    </source>
</evidence>
<comment type="catalytic activity">
    <reaction evidence="12">
        <text>a hydroperoxide + [thioredoxin]-dithiol = an alcohol + [thioredoxin]-disulfide + H2O</text>
        <dbReference type="Rhea" id="RHEA:62620"/>
        <dbReference type="Rhea" id="RHEA-COMP:10698"/>
        <dbReference type="Rhea" id="RHEA-COMP:10700"/>
        <dbReference type="ChEBI" id="CHEBI:15377"/>
        <dbReference type="ChEBI" id="CHEBI:29950"/>
        <dbReference type="ChEBI" id="CHEBI:30879"/>
        <dbReference type="ChEBI" id="CHEBI:35924"/>
        <dbReference type="ChEBI" id="CHEBI:50058"/>
        <dbReference type="EC" id="1.11.1.24"/>
    </reaction>
</comment>
<evidence type="ECO:0000256" key="7">
    <source>
        <dbReference type="ARBA" id="ARBA00023157"/>
    </source>
</evidence>
<evidence type="ECO:0000256" key="5">
    <source>
        <dbReference type="ARBA" id="ARBA00022862"/>
    </source>
</evidence>
<dbReference type="FunFam" id="3.40.30.10:FF:000007">
    <property type="entry name" value="Thioredoxin-dependent thiol peroxidase"/>
    <property type="match status" value="1"/>
</dbReference>
<feature type="domain" description="Thioredoxin" evidence="14">
    <location>
        <begin position="3"/>
        <end position="156"/>
    </location>
</feature>
<dbReference type="SUPFAM" id="SSF52833">
    <property type="entry name" value="Thioredoxin-like"/>
    <property type="match status" value="1"/>
</dbReference>